<evidence type="ECO:0000313" key="1">
    <source>
        <dbReference type="EMBL" id="RWQ96696.1"/>
    </source>
</evidence>
<name>A0A443HXY6_BYSSP</name>
<gene>
    <name evidence="1" type="ORF">C8Q69DRAFT_201949</name>
</gene>
<accession>A0A443HXY6</accession>
<protein>
    <submittedName>
        <fullName evidence="1">Uncharacterized protein</fullName>
    </submittedName>
</protein>
<keyword evidence="2" id="KW-1185">Reference proteome</keyword>
<reference evidence="1 2" key="1">
    <citation type="journal article" date="2018" name="Front. Microbiol.">
        <title>Genomic and genetic insights into a cosmopolitan fungus, Paecilomyces variotii (Eurotiales).</title>
        <authorList>
            <person name="Urquhart A.S."/>
            <person name="Mondo S.J."/>
            <person name="Makela M.R."/>
            <person name="Hane J.K."/>
            <person name="Wiebenga A."/>
            <person name="He G."/>
            <person name="Mihaltcheva S."/>
            <person name="Pangilinan J."/>
            <person name="Lipzen A."/>
            <person name="Barry K."/>
            <person name="de Vries R.P."/>
            <person name="Grigoriev I.V."/>
            <person name="Idnurm A."/>
        </authorList>
    </citation>
    <scope>NUCLEOTIDE SEQUENCE [LARGE SCALE GENOMIC DNA]</scope>
    <source>
        <strain evidence="1 2">CBS 101075</strain>
    </source>
</reference>
<dbReference type="RefSeq" id="XP_028486341.1">
    <property type="nucleotide sequence ID" value="XM_028626093.1"/>
</dbReference>
<proteinExistence type="predicted"/>
<dbReference type="VEuPathDB" id="FungiDB:C8Q69DRAFT_201949"/>
<comment type="caution">
    <text evidence="1">The sequence shown here is derived from an EMBL/GenBank/DDBJ whole genome shotgun (WGS) entry which is preliminary data.</text>
</comment>
<dbReference type="GeneID" id="39595370"/>
<dbReference type="EMBL" id="RCNU01000003">
    <property type="protein sequence ID" value="RWQ96696.1"/>
    <property type="molecule type" value="Genomic_DNA"/>
</dbReference>
<dbReference type="Proteomes" id="UP000283841">
    <property type="component" value="Unassembled WGS sequence"/>
</dbReference>
<dbReference type="STRING" id="264951.A0A443HXY6"/>
<sequence length="478" mass="54873">MAPAPALVQFWQTDLTRKTFLDCLEKDVLRSLRLVCHDFAIQASPFLFADIEVQFRSSTLTRPSRVAALERIGHHVKSLTFKIPHSQETFLPPLLDPVTGAEQTYVYEPQVHPPRTGIARLSVPKYGSWEMTDMLVKQYPPLFHAATNIPSFIHAFTVMYNLEELKITCEGQAPAHRYRRSVVDYALISLRVAVEQAPLKSLQTLSLLPIHPGALLYLRPNMGFGASPASRKRWSQIRRLVIHMDSFPYAKGQPMDHLKLLHSYIQSFPNVKRFSFRWIGAKGPCPLSLATEPCLAASTKATSSQACPKRCTYPLKPLILHNLQYMELENAILDASQISSFIIDHRRTIREFDFEDVLLRGGTWDDALAPLTRISGNDSWKETQEETMEVPIILSPTDVDQKQIRRVIREEQRRKERLHSLRANVSNMARARPKKRDLIWGGSDQLKRFLRSSMLSWRHPRPIGDFETFPRLVYPVRF</sequence>
<evidence type="ECO:0000313" key="2">
    <source>
        <dbReference type="Proteomes" id="UP000283841"/>
    </source>
</evidence>
<dbReference type="AlphaFoldDB" id="A0A443HXY6"/>
<organism evidence="1 2">
    <name type="scientific">Byssochlamys spectabilis</name>
    <name type="common">Paecilomyces variotii</name>
    <dbReference type="NCBI Taxonomy" id="264951"/>
    <lineage>
        <taxon>Eukaryota</taxon>
        <taxon>Fungi</taxon>
        <taxon>Dikarya</taxon>
        <taxon>Ascomycota</taxon>
        <taxon>Pezizomycotina</taxon>
        <taxon>Eurotiomycetes</taxon>
        <taxon>Eurotiomycetidae</taxon>
        <taxon>Eurotiales</taxon>
        <taxon>Thermoascaceae</taxon>
        <taxon>Paecilomyces</taxon>
    </lineage>
</organism>